<name>A0A6B3N2P4_9CYAN</name>
<dbReference type="PROSITE" id="PS51318">
    <property type="entry name" value="TAT"/>
    <property type="match status" value="1"/>
</dbReference>
<proteinExistence type="predicted"/>
<evidence type="ECO:0000256" key="1">
    <source>
        <dbReference type="SAM" id="MobiDB-lite"/>
    </source>
</evidence>
<dbReference type="InterPro" id="IPR006311">
    <property type="entry name" value="TAT_signal"/>
</dbReference>
<evidence type="ECO:0000313" key="2">
    <source>
        <dbReference type="EMBL" id="NER27439.1"/>
    </source>
</evidence>
<reference evidence="2" key="1">
    <citation type="submission" date="2019-11" db="EMBL/GenBank/DDBJ databases">
        <title>Genomic insights into an expanded diversity of filamentous marine cyanobacteria reveals the extraordinary biosynthetic potential of Moorea and Okeania.</title>
        <authorList>
            <person name="Ferreira Leao T."/>
            <person name="Wang M."/>
            <person name="Moss N."/>
            <person name="Da Silva R."/>
            <person name="Sanders J."/>
            <person name="Nurk S."/>
            <person name="Gurevich A."/>
            <person name="Humphrey G."/>
            <person name="Reher R."/>
            <person name="Zhu Q."/>
            <person name="Belda-Ferre P."/>
            <person name="Glukhov E."/>
            <person name="Rex R."/>
            <person name="Dorrestein P.C."/>
            <person name="Knight R."/>
            <person name="Pevzner P."/>
            <person name="Gerwick W.H."/>
            <person name="Gerwick L."/>
        </authorList>
    </citation>
    <scope>NUCLEOTIDE SEQUENCE</scope>
    <source>
        <strain evidence="2">SIO1C4</strain>
    </source>
</reference>
<feature type="compositionally biased region" description="Polar residues" evidence="1">
    <location>
        <begin position="24"/>
        <end position="43"/>
    </location>
</feature>
<dbReference type="PROSITE" id="PS51257">
    <property type="entry name" value="PROKAR_LIPOPROTEIN"/>
    <property type="match status" value="1"/>
</dbReference>
<sequence>MTLKRRDFLLFLSASALTIACNPQRQTSQAPISSPKPTDSQLSFKPVKGPMPLSVDNLTPEEQISEYVNYTVVDELLLPEGFTYDVVAV</sequence>
<comment type="caution">
    <text evidence="2">The sequence shown here is derived from an EMBL/GenBank/DDBJ whole genome shotgun (WGS) entry which is preliminary data.</text>
</comment>
<accession>A0A6B3N2P4</accession>
<gene>
    <name evidence="2" type="ORF">F6J89_07325</name>
</gene>
<feature type="region of interest" description="Disordered" evidence="1">
    <location>
        <begin position="24"/>
        <end position="48"/>
    </location>
</feature>
<dbReference type="EMBL" id="JAAHFQ010000100">
    <property type="protein sequence ID" value="NER27439.1"/>
    <property type="molecule type" value="Genomic_DNA"/>
</dbReference>
<organism evidence="2">
    <name type="scientific">Symploca sp. SIO1C4</name>
    <dbReference type="NCBI Taxonomy" id="2607765"/>
    <lineage>
        <taxon>Bacteria</taxon>
        <taxon>Bacillati</taxon>
        <taxon>Cyanobacteriota</taxon>
        <taxon>Cyanophyceae</taxon>
        <taxon>Coleofasciculales</taxon>
        <taxon>Coleofasciculaceae</taxon>
        <taxon>Symploca</taxon>
    </lineage>
</organism>
<dbReference type="AlphaFoldDB" id="A0A6B3N2P4"/>
<protein>
    <submittedName>
        <fullName evidence="2">Uncharacterized protein</fullName>
    </submittedName>
</protein>